<evidence type="ECO:0000256" key="7">
    <source>
        <dbReference type="ARBA" id="ARBA00023157"/>
    </source>
</evidence>
<comment type="subcellular location">
    <subcellularLocation>
        <location evidence="1">Secreted</location>
    </subcellularLocation>
</comment>
<dbReference type="InterPro" id="IPR011050">
    <property type="entry name" value="Pectin_lyase_fold/virulence"/>
</dbReference>
<keyword evidence="3" id="KW-0964">Secreted</keyword>
<evidence type="ECO:0000256" key="4">
    <source>
        <dbReference type="ARBA" id="ARBA00022729"/>
    </source>
</evidence>
<keyword evidence="7" id="KW-1015">Disulfide bond</keyword>
<dbReference type="OrthoDB" id="187139at2759"/>
<dbReference type="SUPFAM" id="SSF51126">
    <property type="entry name" value="Pectin lyase-like"/>
    <property type="match status" value="1"/>
</dbReference>
<dbReference type="AlphaFoldDB" id="A0A8H7U7C3"/>
<organism evidence="16 17">
    <name type="scientific">Mortierella isabellina</name>
    <name type="common">Filamentous fungus</name>
    <name type="synonym">Umbelopsis isabellina</name>
    <dbReference type="NCBI Taxonomy" id="91625"/>
    <lineage>
        <taxon>Eukaryota</taxon>
        <taxon>Fungi</taxon>
        <taxon>Fungi incertae sedis</taxon>
        <taxon>Mucoromycota</taxon>
        <taxon>Mucoromycotina</taxon>
        <taxon>Umbelopsidomycetes</taxon>
        <taxon>Umbelopsidales</taxon>
        <taxon>Umbelopsidaceae</taxon>
        <taxon>Umbelopsis</taxon>
    </lineage>
</organism>
<gene>
    <name evidence="16" type="ORF">INT43_005216</name>
</gene>
<proteinExistence type="inferred from homology"/>
<feature type="chain" id="PRO_5034369831" description="galacturonan 1,4-alpha-galacturonidase" evidence="15">
    <location>
        <begin position="22"/>
        <end position="441"/>
    </location>
</feature>
<dbReference type="PANTHER" id="PTHR31736:SF14">
    <property type="entry name" value="EXOPOLYGALACTURONASE X-1-RELATED"/>
    <property type="match status" value="1"/>
</dbReference>
<comment type="catalytic activity">
    <reaction evidence="12">
        <text>[(1-&gt;4)-alpha-D-galacturonosyl](n) + H2O = alpha-D-galacturonate + [(1-&gt;4)-alpha-D-galacturonosyl](n-1)</text>
        <dbReference type="Rhea" id="RHEA:14117"/>
        <dbReference type="Rhea" id="RHEA-COMP:14570"/>
        <dbReference type="Rhea" id="RHEA-COMP:14572"/>
        <dbReference type="ChEBI" id="CHEBI:15377"/>
        <dbReference type="ChEBI" id="CHEBI:58658"/>
        <dbReference type="ChEBI" id="CHEBI:140523"/>
        <dbReference type="EC" id="3.2.1.67"/>
    </reaction>
</comment>
<evidence type="ECO:0000256" key="9">
    <source>
        <dbReference type="ARBA" id="ARBA00023295"/>
    </source>
</evidence>
<evidence type="ECO:0000256" key="3">
    <source>
        <dbReference type="ARBA" id="ARBA00022525"/>
    </source>
</evidence>
<evidence type="ECO:0000256" key="5">
    <source>
        <dbReference type="ARBA" id="ARBA00022737"/>
    </source>
</evidence>
<dbReference type="Proteomes" id="UP000654370">
    <property type="component" value="Unassembled WGS sequence"/>
</dbReference>
<name>A0A8H7U7C3_MORIS</name>
<evidence type="ECO:0000256" key="12">
    <source>
        <dbReference type="ARBA" id="ARBA00048766"/>
    </source>
</evidence>
<reference evidence="16" key="1">
    <citation type="submission" date="2020-12" db="EMBL/GenBank/DDBJ databases">
        <title>Metabolic potential, ecology and presence of endohyphal bacteria is reflected in genomic diversity of Mucoromycotina.</title>
        <authorList>
            <person name="Muszewska A."/>
            <person name="Okrasinska A."/>
            <person name="Steczkiewicz K."/>
            <person name="Drgas O."/>
            <person name="Orlowska M."/>
            <person name="Perlinska-Lenart U."/>
            <person name="Aleksandrzak-Piekarczyk T."/>
            <person name="Szatraj K."/>
            <person name="Zielenkiewicz U."/>
            <person name="Pilsyk S."/>
            <person name="Malc E."/>
            <person name="Mieczkowski P."/>
            <person name="Kruszewska J.S."/>
            <person name="Biernat P."/>
            <person name="Pawlowska J."/>
        </authorList>
    </citation>
    <scope>NUCLEOTIDE SEQUENCE</scope>
    <source>
        <strain evidence="16">WA0000067209</strain>
    </source>
</reference>
<evidence type="ECO:0000256" key="11">
    <source>
        <dbReference type="ARBA" id="ARBA00038933"/>
    </source>
</evidence>
<feature type="signal peptide" evidence="15">
    <location>
        <begin position="1"/>
        <end position="21"/>
    </location>
</feature>
<evidence type="ECO:0000256" key="6">
    <source>
        <dbReference type="ARBA" id="ARBA00022801"/>
    </source>
</evidence>
<keyword evidence="10" id="KW-0961">Cell wall biogenesis/degradation</keyword>
<evidence type="ECO:0000256" key="14">
    <source>
        <dbReference type="RuleBase" id="RU361169"/>
    </source>
</evidence>
<protein>
    <recommendedName>
        <fullName evidence="11">galacturonan 1,4-alpha-galacturonidase</fullName>
        <ecNumber evidence="11">3.2.1.67</ecNumber>
    </recommendedName>
</protein>
<dbReference type="PROSITE" id="PS00502">
    <property type="entry name" value="POLYGALACTURONASE"/>
    <property type="match status" value="1"/>
</dbReference>
<keyword evidence="6 14" id="KW-0378">Hydrolase</keyword>
<dbReference type="GO" id="GO:0004650">
    <property type="term" value="F:polygalacturonase activity"/>
    <property type="evidence" value="ECO:0007669"/>
    <property type="project" value="InterPro"/>
</dbReference>
<evidence type="ECO:0000256" key="15">
    <source>
        <dbReference type="SAM" id="SignalP"/>
    </source>
</evidence>
<evidence type="ECO:0000256" key="13">
    <source>
        <dbReference type="PROSITE-ProRule" id="PRU10052"/>
    </source>
</evidence>
<evidence type="ECO:0000256" key="1">
    <source>
        <dbReference type="ARBA" id="ARBA00004613"/>
    </source>
</evidence>
<dbReference type="Gene3D" id="2.160.20.10">
    <property type="entry name" value="Single-stranded right-handed beta-helix, Pectin lyase-like"/>
    <property type="match status" value="1"/>
</dbReference>
<sequence>MVSKLWSALLAAFVSLAAVDAAPKTPHFPAPAFSHHFPKPPYHPRPPYGHGHSKVCTVTPKGSYKDDAPSLLAAAKKCNNGGKVVLPAGNNYTIASPLDLTFLKNVDLEIAGRITFTNDTNYWQNNSFYLTYQNATTFWLIGGEDVNIYGGGTLDGNGQAWYDLYASNPLVLRPVLLVIYGARGGSVRDLELVNSPQWFNFIANSSDFVYDGLHIHGASTSNNMAKNTDGWDIYRSDSITVTNSIIYNGDDCVSFKPNSTNIYVSNLYCNGSHGISVGSLGQYPAEFDIVENVYSYNISMNYASDGARVKVWPGNPSALSTDLQGGGGSGYVKNVTFDTFYVNQVDYAIELTQCYGQSNATLCVEAPSKMNLTDISFKNIQGTTDGVRKNVITTIVCSLESICSNIEATNINVTSPAKYGTPKNICTRVDTSQLHYNCSSS</sequence>
<dbReference type="GO" id="GO:0047911">
    <property type="term" value="F:galacturan 1,4-alpha-galacturonidase activity"/>
    <property type="evidence" value="ECO:0007669"/>
    <property type="project" value="UniProtKB-EC"/>
</dbReference>
<comment type="caution">
    <text evidence="16">The sequence shown here is derived from an EMBL/GenBank/DDBJ whole genome shotgun (WGS) entry which is preliminary data.</text>
</comment>
<comment type="similarity">
    <text evidence="2 14">Belongs to the glycosyl hydrolase 28 family.</text>
</comment>
<keyword evidence="8" id="KW-0325">Glycoprotein</keyword>
<dbReference type="InterPro" id="IPR000743">
    <property type="entry name" value="Glyco_hydro_28"/>
</dbReference>
<evidence type="ECO:0000313" key="16">
    <source>
        <dbReference type="EMBL" id="KAG2173796.1"/>
    </source>
</evidence>
<keyword evidence="17" id="KW-1185">Reference proteome</keyword>
<dbReference type="EMBL" id="JAEPQZ010000014">
    <property type="protein sequence ID" value="KAG2173796.1"/>
    <property type="molecule type" value="Genomic_DNA"/>
</dbReference>
<dbReference type="Pfam" id="PF00295">
    <property type="entry name" value="Glyco_hydro_28"/>
    <property type="match status" value="1"/>
</dbReference>
<dbReference type="InterPro" id="IPR012334">
    <property type="entry name" value="Pectin_lyas_fold"/>
</dbReference>
<evidence type="ECO:0000256" key="8">
    <source>
        <dbReference type="ARBA" id="ARBA00023180"/>
    </source>
</evidence>
<keyword evidence="4 15" id="KW-0732">Signal</keyword>
<evidence type="ECO:0000256" key="10">
    <source>
        <dbReference type="ARBA" id="ARBA00023316"/>
    </source>
</evidence>
<keyword evidence="9 14" id="KW-0326">Glycosidase</keyword>
<dbReference type="PANTHER" id="PTHR31736">
    <property type="match status" value="1"/>
</dbReference>
<feature type="active site" evidence="13">
    <location>
        <position position="273"/>
    </location>
</feature>
<dbReference type="GO" id="GO:0005975">
    <property type="term" value="P:carbohydrate metabolic process"/>
    <property type="evidence" value="ECO:0007669"/>
    <property type="project" value="InterPro"/>
</dbReference>
<keyword evidence="5" id="KW-0677">Repeat</keyword>
<dbReference type="GO" id="GO:0071555">
    <property type="term" value="P:cell wall organization"/>
    <property type="evidence" value="ECO:0007669"/>
    <property type="project" value="UniProtKB-KW"/>
</dbReference>
<evidence type="ECO:0000313" key="17">
    <source>
        <dbReference type="Proteomes" id="UP000654370"/>
    </source>
</evidence>
<dbReference type="EC" id="3.2.1.67" evidence="11"/>
<evidence type="ECO:0000256" key="2">
    <source>
        <dbReference type="ARBA" id="ARBA00008834"/>
    </source>
</evidence>
<accession>A0A8H7U7C3</accession>
<dbReference type="GO" id="GO:0005576">
    <property type="term" value="C:extracellular region"/>
    <property type="evidence" value="ECO:0007669"/>
    <property type="project" value="UniProtKB-SubCell"/>
</dbReference>